<evidence type="ECO:0000313" key="2">
    <source>
        <dbReference type="EMBL" id="SMD32561.1"/>
    </source>
</evidence>
<keyword evidence="3" id="KW-1185">Reference proteome</keyword>
<dbReference type="AlphaFoldDB" id="A0A1W2G7I1"/>
<name>A0A1W2G7I1_REIFA</name>
<evidence type="ECO:0000313" key="3">
    <source>
        <dbReference type="Proteomes" id="UP000192472"/>
    </source>
</evidence>
<keyword evidence="1" id="KW-1133">Transmembrane helix</keyword>
<gene>
    <name evidence="2" type="ORF">SAMN04488029_0908</name>
</gene>
<accession>A0A1W2G7I1</accession>
<dbReference type="Proteomes" id="UP000192472">
    <property type="component" value="Unassembled WGS sequence"/>
</dbReference>
<feature type="transmembrane region" description="Helical" evidence="1">
    <location>
        <begin position="60"/>
        <end position="80"/>
    </location>
</feature>
<keyword evidence="1" id="KW-0812">Transmembrane</keyword>
<dbReference type="EMBL" id="FWYF01000001">
    <property type="protein sequence ID" value="SMD32561.1"/>
    <property type="molecule type" value="Genomic_DNA"/>
</dbReference>
<proteinExistence type="predicted"/>
<evidence type="ECO:0000256" key="1">
    <source>
        <dbReference type="SAM" id="Phobius"/>
    </source>
</evidence>
<sequence>MIVNNVVFVVFVVFPKNKPYTFNNDVFGCTTKLHSYFKNVVYVVFIQYNWNPLLQKTTHIFLLCSFFNLPNYLIINLLFLETTKTTKTTHFLKLLHETQISFRQLNKATK</sequence>
<dbReference type="STRING" id="692418.SAMN04488029_0908"/>
<protein>
    <submittedName>
        <fullName evidence="2">Uncharacterized protein</fullName>
    </submittedName>
</protein>
<reference evidence="2 3" key="1">
    <citation type="submission" date="2017-04" db="EMBL/GenBank/DDBJ databases">
        <authorList>
            <person name="Afonso C.L."/>
            <person name="Miller P.J."/>
            <person name="Scott M.A."/>
            <person name="Spackman E."/>
            <person name="Goraichik I."/>
            <person name="Dimitrov K.M."/>
            <person name="Suarez D.L."/>
            <person name="Swayne D.E."/>
        </authorList>
    </citation>
    <scope>NUCLEOTIDE SEQUENCE [LARGE SCALE GENOMIC DNA]</scope>
    <source>
        <strain evidence="2 3">DSM 26133</strain>
    </source>
</reference>
<keyword evidence="1" id="KW-0472">Membrane</keyword>
<organism evidence="2 3">
    <name type="scientific">Reichenbachiella faecimaris</name>
    <dbReference type="NCBI Taxonomy" id="692418"/>
    <lineage>
        <taxon>Bacteria</taxon>
        <taxon>Pseudomonadati</taxon>
        <taxon>Bacteroidota</taxon>
        <taxon>Cytophagia</taxon>
        <taxon>Cytophagales</taxon>
        <taxon>Reichenbachiellaceae</taxon>
        <taxon>Reichenbachiella</taxon>
    </lineage>
</organism>